<dbReference type="Pfam" id="PF00153">
    <property type="entry name" value="Mito_carr"/>
    <property type="match status" value="3"/>
</dbReference>
<keyword evidence="7" id="KW-0496">Mitochondrion</keyword>
<dbReference type="EMBL" id="HBGN01027068">
    <property type="protein sequence ID" value="CAD9342709.1"/>
    <property type="molecule type" value="Transcribed_RNA"/>
</dbReference>
<dbReference type="GO" id="GO:0071913">
    <property type="term" value="F:citrate secondary active transmembrane transporter activity"/>
    <property type="evidence" value="ECO:0007669"/>
    <property type="project" value="TreeGrafter"/>
</dbReference>
<accession>A0A6U3SIS9</accession>
<feature type="repeat" description="Solcar" evidence="9">
    <location>
        <begin position="210"/>
        <end position="354"/>
    </location>
</feature>
<evidence type="ECO:0000256" key="7">
    <source>
        <dbReference type="ARBA" id="ARBA00023128"/>
    </source>
</evidence>
<evidence type="ECO:0000256" key="10">
    <source>
        <dbReference type="RuleBase" id="RU000488"/>
    </source>
</evidence>
<dbReference type="PANTHER" id="PTHR45788:SF4">
    <property type="entry name" value="TRICARBOXYLATE TRANSPORT PROTEIN, MITOCHONDRIAL"/>
    <property type="match status" value="1"/>
</dbReference>
<reference evidence="12" key="1">
    <citation type="submission" date="2021-01" db="EMBL/GenBank/DDBJ databases">
        <authorList>
            <person name="Corre E."/>
            <person name="Pelletier E."/>
            <person name="Niang G."/>
            <person name="Scheremetjew M."/>
            <person name="Finn R."/>
            <person name="Kale V."/>
            <person name="Holt S."/>
            <person name="Cochrane G."/>
            <person name="Meng A."/>
            <person name="Brown T."/>
            <person name="Cohen L."/>
        </authorList>
    </citation>
    <scope>NUCLEOTIDE SEQUENCE</scope>
    <source>
        <strain evidence="12">Pop2</strain>
    </source>
</reference>
<comment type="similarity">
    <text evidence="2 10">Belongs to the mitochondrial carrier (TC 2.A.29) family.</text>
</comment>
<keyword evidence="4 9" id="KW-0812">Transmembrane</keyword>
<sequence>MMNSQILLATSTSSKGPAKKKSALLPMAAGCIAGGIEATCVWPMEYIKTQLQLQSNVQKKPLPYTGVISGLSYTVNTTGFFSLYRGLAPTLIGSIPKAGIRFGLNAVIKDNLRDKDGKLTLGKNFVAGLGAGVSEALIIVAPVETVKTKCIELNKSFLSGMKYIIQTEGVSGIYKGVTATALKQGSNMGLRFMWFNKYKEIITKDGEKKMTPLMGLFGGMSAGCFSTLGNNPFDVIKVCLSVNDVGKMRLCLAALFVFSVLVLDYHPLLLYGCNFILPFILFFTTRCNAHFNFVSQTRLQGTNASKYASTYDCFQQILRNEGVSAFYVGVVPRMGRVVPGQGIIFMSFETIQQTLEQFQFFQ</sequence>
<organism evidence="12">
    <name type="scientific">Ditylum brightwellii</name>
    <dbReference type="NCBI Taxonomy" id="49249"/>
    <lineage>
        <taxon>Eukaryota</taxon>
        <taxon>Sar</taxon>
        <taxon>Stramenopiles</taxon>
        <taxon>Ochrophyta</taxon>
        <taxon>Bacillariophyta</taxon>
        <taxon>Mediophyceae</taxon>
        <taxon>Lithodesmiophycidae</taxon>
        <taxon>Lithodesmiales</taxon>
        <taxon>Lithodesmiaceae</taxon>
        <taxon>Ditylum</taxon>
    </lineage>
</organism>
<evidence type="ECO:0000256" key="8">
    <source>
        <dbReference type="ARBA" id="ARBA00023136"/>
    </source>
</evidence>
<keyword evidence="5" id="KW-0677">Repeat</keyword>
<keyword evidence="6 11" id="KW-1133">Transmembrane helix</keyword>
<dbReference type="InterPro" id="IPR049563">
    <property type="entry name" value="TXTP-like"/>
</dbReference>
<dbReference type="PROSITE" id="PS50920">
    <property type="entry name" value="SOLCAR"/>
    <property type="match status" value="3"/>
</dbReference>
<evidence type="ECO:0000256" key="9">
    <source>
        <dbReference type="PROSITE-ProRule" id="PRU00282"/>
    </source>
</evidence>
<evidence type="ECO:0000256" key="6">
    <source>
        <dbReference type="ARBA" id="ARBA00022989"/>
    </source>
</evidence>
<dbReference type="SUPFAM" id="SSF103506">
    <property type="entry name" value="Mitochondrial carrier"/>
    <property type="match status" value="1"/>
</dbReference>
<name>A0A6U3SIS9_9STRA</name>
<feature type="repeat" description="Solcar" evidence="9">
    <location>
        <begin position="122"/>
        <end position="201"/>
    </location>
</feature>
<keyword evidence="3 10" id="KW-0813">Transport</keyword>
<dbReference type="InterPro" id="IPR023395">
    <property type="entry name" value="MCP_dom_sf"/>
</dbReference>
<dbReference type="PANTHER" id="PTHR45788">
    <property type="entry name" value="SUCCINATE/FUMARATE MITOCHONDRIAL TRANSPORTER-RELATED"/>
    <property type="match status" value="1"/>
</dbReference>
<evidence type="ECO:0000313" key="12">
    <source>
        <dbReference type="EMBL" id="CAD9342709.1"/>
    </source>
</evidence>
<evidence type="ECO:0000256" key="1">
    <source>
        <dbReference type="ARBA" id="ARBA00004225"/>
    </source>
</evidence>
<comment type="subcellular location">
    <subcellularLocation>
        <location evidence="1">Mitochondrion membrane</location>
        <topology evidence="1">Multi-pass membrane protein</topology>
    </subcellularLocation>
</comment>
<evidence type="ECO:0000256" key="5">
    <source>
        <dbReference type="ARBA" id="ARBA00022737"/>
    </source>
</evidence>
<feature type="transmembrane region" description="Helical" evidence="11">
    <location>
        <begin position="269"/>
        <end position="289"/>
    </location>
</feature>
<evidence type="ECO:0000256" key="3">
    <source>
        <dbReference type="ARBA" id="ARBA00022448"/>
    </source>
</evidence>
<proteinExistence type="inferred from homology"/>
<protein>
    <submittedName>
        <fullName evidence="12">Uncharacterized protein</fullName>
    </submittedName>
</protein>
<evidence type="ECO:0000256" key="4">
    <source>
        <dbReference type="ARBA" id="ARBA00022692"/>
    </source>
</evidence>
<evidence type="ECO:0000256" key="11">
    <source>
        <dbReference type="SAM" id="Phobius"/>
    </source>
</evidence>
<dbReference type="InterPro" id="IPR018108">
    <property type="entry name" value="MCP_transmembrane"/>
</dbReference>
<gene>
    <name evidence="12" type="ORF">DBRI1063_LOCUS17460</name>
</gene>
<dbReference type="AlphaFoldDB" id="A0A6U3SIS9"/>
<dbReference type="Gene3D" id="1.50.40.10">
    <property type="entry name" value="Mitochondrial carrier domain"/>
    <property type="match status" value="2"/>
</dbReference>
<keyword evidence="8 9" id="KW-0472">Membrane</keyword>
<feature type="repeat" description="Solcar" evidence="9">
    <location>
        <begin position="21"/>
        <end position="111"/>
    </location>
</feature>
<evidence type="ECO:0000256" key="2">
    <source>
        <dbReference type="ARBA" id="ARBA00006375"/>
    </source>
</evidence>
<dbReference type="GO" id="GO:0031966">
    <property type="term" value="C:mitochondrial membrane"/>
    <property type="evidence" value="ECO:0007669"/>
    <property type="project" value="UniProtKB-SubCell"/>
</dbReference>
<dbReference type="GO" id="GO:0006843">
    <property type="term" value="P:mitochondrial citrate transmembrane transport"/>
    <property type="evidence" value="ECO:0007669"/>
    <property type="project" value="TreeGrafter"/>
</dbReference>